<accession>J3PKC7</accession>
<dbReference type="RefSeq" id="XP_009230170.1">
    <property type="nucleotide sequence ID" value="XM_009231906.1"/>
</dbReference>
<reference evidence="2" key="3">
    <citation type="submission" date="2010-09" db="EMBL/GenBank/DDBJ databases">
        <title>Annotation of Gaeumannomyces graminis var. tritici R3-111a-1.</title>
        <authorList>
            <consortium name="The Broad Institute Genome Sequencing Platform"/>
            <person name="Ma L.-J."/>
            <person name="Dead R."/>
            <person name="Young S.K."/>
            <person name="Zeng Q."/>
            <person name="Gargeya S."/>
            <person name="Fitzgerald M."/>
            <person name="Haas B."/>
            <person name="Abouelleil A."/>
            <person name="Alvarado L."/>
            <person name="Arachchi H.M."/>
            <person name="Berlin A."/>
            <person name="Brown A."/>
            <person name="Chapman S.B."/>
            <person name="Chen Z."/>
            <person name="Dunbar C."/>
            <person name="Freedman E."/>
            <person name="Gearin G."/>
            <person name="Gellesch M."/>
            <person name="Goldberg J."/>
            <person name="Griggs A."/>
            <person name="Gujja S."/>
            <person name="Heiman D."/>
            <person name="Howarth C."/>
            <person name="Larson L."/>
            <person name="Lui A."/>
            <person name="MacDonald P.J.P."/>
            <person name="Mehta T."/>
            <person name="Montmayeur A."/>
            <person name="Murphy C."/>
            <person name="Neiman D."/>
            <person name="Pearson M."/>
            <person name="Priest M."/>
            <person name="Roberts A."/>
            <person name="Saif S."/>
            <person name="Shea T."/>
            <person name="Shenoy N."/>
            <person name="Sisk P."/>
            <person name="Stolte C."/>
            <person name="Sykes S."/>
            <person name="Yandava C."/>
            <person name="Wortman J."/>
            <person name="Nusbaum C."/>
            <person name="Birren B."/>
        </authorList>
    </citation>
    <scope>NUCLEOTIDE SEQUENCE</scope>
    <source>
        <strain evidence="2">R3-111a-1</strain>
    </source>
</reference>
<reference evidence="3" key="5">
    <citation type="submission" date="2018-04" db="UniProtKB">
        <authorList>
            <consortium name="EnsemblFungi"/>
        </authorList>
    </citation>
    <scope>IDENTIFICATION</scope>
    <source>
        <strain evidence="3">R3-111a-1</strain>
    </source>
</reference>
<dbReference type="EMBL" id="GL385488">
    <property type="protein sequence ID" value="EJT68441.1"/>
    <property type="molecule type" value="Genomic_DNA"/>
</dbReference>
<dbReference type="GeneID" id="20354439"/>
<evidence type="ECO:0000313" key="4">
    <source>
        <dbReference type="Proteomes" id="UP000006039"/>
    </source>
</evidence>
<dbReference type="HOGENOM" id="CLU_2704957_0_0_1"/>
<gene>
    <name evidence="3" type="primary">20354439</name>
    <name evidence="2" type="ORF">GGTG_13981</name>
</gene>
<dbReference type="VEuPathDB" id="FungiDB:GGTG_13981"/>
<proteinExistence type="predicted"/>
<dbReference type="Proteomes" id="UP000006039">
    <property type="component" value="Unassembled WGS sequence"/>
</dbReference>
<dbReference type="EnsemblFungi" id="EJT68441">
    <property type="protein sequence ID" value="EJT68441"/>
    <property type="gene ID" value="GGTG_13981"/>
</dbReference>
<reference evidence="2" key="2">
    <citation type="submission" date="2010-07" db="EMBL/GenBank/DDBJ databases">
        <authorList>
            <consortium name="The Broad Institute Genome Sequencing Platform"/>
            <consortium name="Broad Institute Genome Sequencing Center for Infectious Disease"/>
            <person name="Ma L.-J."/>
            <person name="Dead R."/>
            <person name="Young S."/>
            <person name="Zeng Q."/>
            <person name="Koehrsen M."/>
            <person name="Alvarado L."/>
            <person name="Berlin A."/>
            <person name="Chapman S.B."/>
            <person name="Chen Z."/>
            <person name="Freedman E."/>
            <person name="Gellesch M."/>
            <person name="Goldberg J."/>
            <person name="Griggs A."/>
            <person name="Gujja S."/>
            <person name="Heilman E.R."/>
            <person name="Heiman D."/>
            <person name="Hepburn T."/>
            <person name="Howarth C."/>
            <person name="Jen D."/>
            <person name="Larson L."/>
            <person name="Mehta T."/>
            <person name="Neiman D."/>
            <person name="Pearson M."/>
            <person name="Roberts A."/>
            <person name="Saif S."/>
            <person name="Shea T."/>
            <person name="Shenoy N."/>
            <person name="Sisk P."/>
            <person name="Stolte C."/>
            <person name="Sykes S."/>
            <person name="Walk T."/>
            <person name="White J."/>
            <person name="Yandava C."/>
            <person name="Haas B."/>
            <person name="Nusbaum C."/>
            <person name="Birren B."/>
        </authorList>
    </citation>
    <scope>NUCLEOTIDE SEQUENCE</scope>
    <source>
        <strain evidence="2">R3-111a-1</strain>
    </source>
</reference>
<feature type="compositionally biased region" description="Basic residues" evidence="1">
    <location>
        <begin position="39"/>
        <end position="50"/>
    </location>
</feature>
<reference evidence="4" key="1">
    <citation type="submission" date="2010-07" db="EMBL/GenBank/DDBJ databases">
        <title>The genome sequence of Gaeumannomyces graminis var. tritici strain R3-111a-1.</title>
        <authorList>
            <consortium name="The Broad Institute Genome Sequencing Platform"/>
            <person name="Ma L.-J."/>
            <person name="Dead R."/>
            <person name="Young S."/>
            <person name="Zeng Q."/>
            <person name="Koehrsen M."/>
            <person name="Alvarado L."/>
            <person name="Berlin A."/>
            <person name="Chapman S.B."/>
            <person name="Chen Z."/>
            <person name="Freedman E."/>
            <person name="Gellesch M."/>
            <person name="Goldberg J."/>
            <person name="Griggs A."/>
            <person name="Gujja S."/>
            <person name="Heilman E.R."/>
            <person name="Heiman D."/>
            <person name="Hepburn T."/>
            <person name="Howarth C."/>
            <person name="Jen D."/>
            <person name="Larson L."/>
            <person name="Mehta T."/>
            <person name="Neiman D."/>
            <person name="Pearson M."/>
            <person name="Roberts A."/>
            <person name="Saif S."/>
            <person name="Shea T."/>
            <person name="Shenoy N."/>
            <person name="Sisk P."/>
            <person name="Stolte C."/>
            <person name="Sykes S."/>
            <person name="Walk T."/>
            <person name="White J."/>
            <person name="Yandava C."/>
            <person name="Haas B."/>
            <person name="Nusbaum C."/>
            <person name="Birren B."/>
        </authorList>
    </citation>
    <scope>NUCLEOTIDE SEQUENCE [LARGE SCALE GENOMIC DNA]</scope>
    <source>
        <strain evidence="4">R3-111a-1</strain>
    </source>
</reference>
<feature type="region of interest" description="Disordered" evidence="1">
    <location>
        <begin position="1"/>
        <end position="52"/>
    </location>
</feature>
<sequence length="73" mass="8196">MSRGKGTCQREQRGRTSKSSRSEKEWKLRGRWAKAGEKPRRRVKKSKMQKKGTTALAGVVRCSSSAWAGRCGL</sequence>
<feature type="compositionally biased region" description="Basic and acidic residues" evidence="1">
    <location>
        <begin position="8"/>
        <end position="38"/>
    </location>
</feature>
<keyword evidence="4" id="KW-1185">Reference proteome</keyword>
<reference evidence="3" key="4">
    <citation type="journal article" date="2015" name="G3 (Bethesda)">
        <title>Genome sequences of three phytopathogenic species of the Magnaporthaceae family of fungi.</title>
        <authorList>
            <person name="Okagaki L.H."/>
            <person name="Nunes C.C."/>
            <person name="Sailsbery J."/>
            <person name="Clay B."/>
            <person name="Brown D."/>
            <person name="John T."/>
            <person name="Oh Y."/>
            <person name="Young N."/>
            <person name="Fitzgerald M."/>
            <person name="Haas B.J."/>
            <person name="Zeng Q."/>
            <person name="Young S."/>
            <person name="Adiconis X."/>
            <person name="Fan L."/>
            <person name="Levin J.Z."/>
            <person name="Mitchell T.K."/>
            <person name="Okubara P.A."/>
            <person name="Farman M.L."/>
            <person name="Kohn L.M."/>
            <person name="Birren B."/>
            <person name="Ma L.-J."/>
            <person name="Dean R.A."/>
        </authorList>
    </citation>
    <scope>NUCLEOTIDE SEQUENCE</scope>
    <source>
        <strain evidence="3">R3-111a-1</strain>
    </source>
</reference>
<evidence type="ECO:0000313" key="2">
    <source>
        <dbReference type="EMBL" id="EJT68441.1"/>
    </source>
</evidence>
<organism evidence="2">
    <name type="scientific">Gaeumannomyces tritici (strain R3-111a-1)</name>
    <name type="common">Wheat and barley take-all root rot fungus</name>
    <name type="synonym">Gaeumannomyces graminis var. tritici</name>
    <dbReference type="NCBI Taxonomy" id="644352"/>
    <lineage>
        <taxon>Eukaryota</taxon>
        <taxon>Fungi</taxon>
        <taxon>Dikarya</taxon>
        <taxon>Ascomycota</taxon>
        <taxon>Pezizomycotina</taxon>
        <taxon>Sordariomycetes</taxon>
        <taxon>Sordariomycetidae</taxon>
        <taxon>Magnaporthales</taxon>
        <taxon>Magnaporthaceae</taxon>
        <taxon>Gaeumannomyces</taxon>
    </lineage>
</organism>
<dbReference type="AlphaFoldDB" id="J3PKC7"/>
<evidence type="ECO:0000313" key="3">
    <source>
        <dbReference type="EnsemblFungi" id="EJT68441"/>
    </source>
</evidence>
<protein>
    <submittedName>
        <fullName evidence="2 3">Uncharacterized protein</fullName>
    </submittedName>
</protein>
<name>J3PKC7_GAET3</name>
<evidence type="ECO:0000256" key="1">
    <source>
        <dbReference type="SAM" id="MobiDB-lite"/>
    </source>
</evidence>